<dbReference type="Proteomes" id="UP001295794">
    <property type="component" value="Unassembled WGS sequence"/>
</dbReference>
<organism evidence="1 2">
    <name type="scientific">Mycena citricolor</name>
    <dbReference type="NCBI Taxonomy" id="2018698"/>
    <lineage>
        <taxon>Eukaryota</taxon>
        <taxon>Fungi</taxon>
        <taxon>Dikarya</taxon>
        <taxon>Basidiomycota</taxon>
        <taxon>Agaricomycotina</taxon>
        <taxon>Agaricomycetes</taxon>
        <taxon>Agaricomycetidae</taxon>
        <taxon>Agaricales</taxon>
        <taxon>Marasmiineae</taxon>
        <taxon>Mycenaceae</taxon>
        <taxon>Mycena</taxon>
    </lineage>
</organism>
<dbReference type="EMBL" id="CAVNYO010000421">
    <property type="protein sequence ID" value="CAK5278327.1"/>
    <property type="molecule type" value="Genomic_DNA"/>
</dbReference>
<protein>
    <submittedName>
        <fullName evidence="1">Uncharacterized protein</fullName>
    </submittedName>
</protein>
<evidence type="ECO:0000313" key="1">
    <source>
        <dbReference type="EMBL" id="CAK5278327.1"/>
    </source>
</evidence>
<reference evidence="1" key="1">
    <citation type="submission" date="2023-11" db="EMBL/GenBank/DDBJ databases">
        <authorList>
            <person name="De Vega J J."/>
            <person name="De Vega J J."/>
        </authorList>
    </citation>
    <scope>NUCLEOTIDE SEQUENCE</scope>
</reference>
<dbReference type="AlphaFoldDB" id="A0AAD2HQJ4"/>
<name>A0AAD2HQJ4_9AGAR</name>
<keyword evidence="2" id="KW-1185">Reference proteome</keyword>
<gene>
    <name evidence="1" type="ORF">MYCIT1_LOCUS27610</name>
</gene>
<comment type="caution">
    <text evidence="1">The sequence shown here is derived from an EMBL/GenBank/DDBJ whole genome shotgun (WGS) entry which is preliminary data.</text>
</comment>
<evidence type="ECO:0000313" key="2">
    <source>
        <dbReference type="Proteomes" id="UP001295794"/>
    </source>
</evidence>
<accession>A0AAD2HQJ4</accession>
<sequence>MNLSLTAVLNPARPIRCRVIYRRKGIFSVRVLAIIPFPCAPQLCPSASMGAVWRGVLDRTSDMSLRPTLRIPEYIPLAVRSFTRHALRSMWWNWLDRPNDLQCRIDLRHN</sequence>
<proteinExistence type="predicted"/>